<protein>
    <recommendedName>
        <fullName evidence="2">Methyltransferase</fullName>
    </recommendedName>
</protein>
<dbReference type="Gene3D" id="3.40.50.150">
    <property type="entry name" value="Vaccinia Virus protein VP39"/>
    <property type="match status" value="1"/>
</dbReference>
<gene>
    <name evidence="1" type="ORF">GM51_0725</name>
</gene>
<sequence length="466" mass="52073">MSSILQDPGSFRDPLSKVFVGDGKVVRAFTEMGATDIDKVWKKKSIQRALESGDLIESTIVEPASVGLGAPWVSAMTHPLVPFISYPYEWTFSMLQDAALLQLKLTRAALVDGVGVKDATPYNIQFLGSRAQFIDAGSFEVRKKGDPWYGYQQFCEMFLYPLMLQGYLGVGFQQMLRGSVNGISIDTMRKLLPASLRRPRKGRLTHVVLHAAAQKRYADSNVDMKKQAAKSGLNAQVLDATMKKLEGIVSSINLGDKKSTWSEYSERGHYIESSLDEKQKFVRDAVASAPRKQVWDIGCNDGVFSRIASAHSDYVVAMDADPLVIDRLYNTLKAEKNEKILPLYVDLTDSGGGVGWRGQERPGIFNRGKPDIVMALAVIHHMAITFHVPLASQLDMFRDLTPELIIEMPHADDPMVRKLLTNKRDGIHDDFNLDEFERLLNERFTVKSKMLLSSGTRTIFHAVRKG</sequence>
<dbReference type="CDD" id="cd02440">
    <property type="entry name" value="AdoMet_MTases"/>
    <property type="match status" value="1"/>
</dbReference>
<dbReference type="EMBL" id="JNSL01000002">
    <property type="protein sequence ID" value="KGA21707.1"/>
    <property type="molecule type" value="Genomic_DNA"/>
</dbReference>
<evidence type="ECO:0008006" key="2">
    <source>
        <dbReference type="Google" id="ProtNLM"/>
    </source>
</evidence>
<dbReference type="InterPro" id="IPR029063">
    <property type="entry name" value="SAM-dependent_MTases_sf"/>
</dbReference>
<reference evidence="1" key="1">
    <citation type="submission" date="2014-06" db="EMBL/GenBank/DDBJ databases">
        <title>Key roles for freshwater Actinobacteria revealed by deep metagenomic sequencing.</title>
        <authorList>
            <person name="Ghai R."/>
            <person name="Mizuno C.M."/>
            <person name="Picazo A."/>
            <person name="Camacho A."/>
            <person name="Rodriguez-Valera F."/>
        </authorList>
    </citation>
    <scope>NUCLEOTIDE SEQUENCE</scope>
</reference>
<dbReference type="SUPFAM" id="SSF53335">
    <property type="entry name" value="S-adenosyl-L-methionine-dependent methyltransferases"/>
    <property type="match status" value="1"/>
</dbReference>
<evidence type="ECO:0000313" key="1">
    <source>
        <dbReference type="EMBL" id="KGA21707.1"/>
    </source>
</evidence>
<dbReference type="AlphaFoldDB" id="A0A094QE34"/>
<organism evidence="1">
    <name type="scientific">freshwater metagenome</name>
    <dbReference type="NCBI Taxonomy" id="449393"/>
    <lineage>
        <taxon>unclassified sequences</taxon>
        <taxon>metagenomes</taxon>
        <taxon>ecological metagenomes</taxon>
    </lineage>
</organism>
<proteinExistence type="predicted"/>
<name>A0A094QE34_9ZZZZ</name>
<accession>A0A094QE34</accession>
<comment type="caution">
    <text evidence="1">The sequence shown here is derived from an EMBL/GenBank/DDBJ whole genome shotgun (WGS) entry which is preliminary data.</text>
</comment>